<dbReference type="EMBL" id="GL876966">
    <property type="protein sequence ID" value="KLU81132.1"/>
    <property type="molecule type" value="Genomic_DNA"/>
</dbReference>
<feature type="region of interest" description="Disordered" evidence="1">
    <location>
        <begin position="12"/>
        <end position="142"/>
    </location>
</feature>
<dbReference type="InterPro" id="IPR046797">
    <property type="entry name" value="PDDEXK_12"/>
</dbReference>
<organism evidence="4 5">
    <name type="scientific">Magnaporthiopsis poae (strain ATCC 64411 / 73-15)</name>
    <name type="common">Kentucky bluegrass fungus</name>
    <name type="synonym">Magnaporthe poae</name>
    <dbReference type="NCBI Taxonomy" id="644358"/>
    <lineage>
        <taxon>Eukaryota</taxon>
        <taxon>Fungi</taxon>
        <taxon>Dikarya</taxon>
        <taxon>Ascomycota</taxon>
        <taxon>Pezizomycotina</taxon>
        <taxon>Sordariomycetes</taxon>
        <taxon>Sordariomycetidae</taxon>
        <taxon>Magnaporthales</taxon>
        <taxon>Magnaporthaceae</taxon>
        <taxon>Magnaporthiopsis</taxon>
    </lineage>
</organism>
<dbReference type="OrthoDB" id="4161186at2759"/>
<dbReference type="EMBL" id="ADBL01000051">
    <property type="status" value="NOT_ANNOTATED_CDS"/>
    <property type="molecule type" value="Genomic_DNA"/>
</dbReference>
<feature type="domain" description="PD-(D/E)XK nuclease-like" evidence="2">
    <location>
        <begin position="193"/>
        <end position="471"/>
    </location>
</feature>
<reference evidence="5" key="1">
    <citation type="submission" date="2010-05" db="EMBL/GenBank/DDBJ databases">
        <title>The genome sequence of Magnaporthe poae strain ATCC 64411.</title>
        <authorList>
            <person name="Ma L.-J."/>
            <person name="Dead R."/>
            <person name="Young S."/>
            <person name="Zeng Q."/>
            <person name="Koehrsen M."/>
            <person name="Alvarado L."/>
            <person name="Berlin A."/>
            <person name="Chapman S.B."/>
            <person name="Chen Z."/>
            <person name="Freedman E."/>
            <person name="Gellesch M."/>
            <person name="Goldberg J."/>
            <person name="Griggs A."/>
            <person name="Gujja S."/>
            <person name="Heilman E.R."/>
            <person name="Heiman D."/>
            <person name="Hepburn T."/>
            <person name="Howarth C."/>
            <person name="Jen D."/>
            <person name="Larson L."/>
            <person name="Mehta T."/>
            <person name="Neiman D."/>
            <person name="Pearson M."/>
            <person name="Roberts A."/>
            <person name="Saif S."/>
            <person name="Shea T."/>
            <person name="Shenoy N."/>
            <person name="Sisk P."/>
            <person name="Stolte C."/>
            <person name="Sykes S."/>
            <person name="Walk T."/>
            <person name="White J."/>
            <person name="Yandava C."/>
            <person name="Haas B."/>
            <person name="Nusbaum C."/>
            <person name="Birren B."/>
        </authorList>
    </citation>
    <scope>NUCLEOTIDE SEQUENCE [LARGE SCALE GENOMIC DNA]</scope>
    <source>
        <strain evidence="5">ATCC 64411 / 73-15</strain>
    </source>
</reference>
<dbReference type="Proteomes" id="UP000011715">
    <property type="component" value="Unassembled WGS sequence"/>
</dbReference>
<dbReference type="Pfam" id="PF20516">
    <property type="entry name" value="PDDEXK_12"/>
    <property type="match status" value="1"/>
</dbReference>
<dbReference type="STRING" id="644358.A0A0C4DKF6"/>
<dbReference type="VEuPathDB" id="FungiDB:MAPG_00227"/>
<evidence type="ECO:0000313" key="5">
    <source>
        <dbReference type="Proteomes" id="UP000011715"/>
    </source>
</evidence>
<sequence>MSDDKIFHWLSGVPEGASAVDPSATATATHRGRKRCRDDTRNDVKLCTPSYEARAHLGHDSDSDDSDMETPAKRAKVPTGSSALPTADDTTPRPTRRYQPASQPGESSVASSSSLASQFSQADTRGSGRKRRRDLENATEPIHIKSFGRSGLSREKSILPEALKKLLRDFNAASIGSRPIISWSRRDELQLAGDEADDFLEHHFCPAGETEEDESPSVQDVLSILSTATEYVDLSYEEAAWNSSVHEPLIKLAIGRGGLLKLVQCTTARIFKEFLIDSVPNGKMVDFCLSFDPFWPKDYLTATDISRAVDRVKRERPCQSINHTGYTPLTRFPIALSIETKRPSGNTEDAETQLGVWQSAQWKMLEGLVRDKTRSLAMPADASGEPDCVAAEGSSTGGNPNGGGLNGLSFLPGLCIVGHHWKFAAFVVDMTTGERSLWIDGAFGSTNSVFGIYQIIWCLRRLSRFLKEEYWPWYLENVL</sequence>
<accession>A0A0C4DKF6</accession>
<proteinExistence type="predicted"/>
<name>A0A0C4DKF6_MAGP6</name>
<dbReference type="OMA" id="EDGWISG"/>
<gene>
    <name evidence="3" type="ORF">MAPG_00227</name>
</gene>
<evidence type="ECO:0000313" key="4">
    <source>
        <dbReference type="EnsemblFungi" id="MAPG_00227T0"/>
    </source>
</evidence>
<dbReference type="eggNOG" id="ENOG502SSXD">
    <property type="taxonomic scope" value="Eukaryota"/>
</dbReference>
<reference evidence="4" key="4">
    <citation type="journal article" date="2015" name="G3 (Bethesda)">
        <title>Genome sequences of three phytopathogenic species of the Magnaporthaceae family of fungi.</title>
        <authorList>
            <person name="Okagaki L.H."/>
            <person name="Nunes C.C."/>
            <person name="Sailsbery J."/>
            <person name="Clay B."/>
            <person name="Brown D."/>
            <person name="John T."/>
            <person name="Oh Y."/>
            <person name="Young N."/>
            <person name="Fitzgerald M."/>
            <person name="Haas B.J."/>
            <person name="Zeng Q."/>
            <person name="Young S."/>
            <person name="Adiconis X."/>
            <person name="Fan L."/>
            <person name="Levin J.Z."/>
            <person name="Mitchell T.K."/>
            <person name="Okubara P.A."/>
            <person name="Farman M.L."/>
            <person name="Kohn L.M."/>
            <person name="Birren B."/>
            <person name="Ma L.-J."/>
            <person name="Dean R.A."/>
        </authorList>
    </citation>
    <scope>NUCLEOTIDE SEQUENCE</scope>
    <source>
        <strain evidence="4">ATCC 64411 / 73-15</strain>
    </source>
</reference>
<evidence type="ECO:0000256" key="1">
    <source>
        <dbReference type="SAM" id="MobiDB-lite"/>
    </source>
</evidence>
<keyword evidence="5" id="KW-1185">Reference proteome</keyword>
<protein>
    <recommendedName>
        <fullName evidence="2">PD-(D/E)XK nuclease-like domain-containing protein</fullName>
    </recommendedName>
</protein>
<reference evidence="3" key="2">
    <citation type="submission" date="2010-05" db="EMBL/GenBank/DDBJ databases">
        <title>The Genome Sequence of Magnaporthe poae strain ATCC 64411.</title>
        <authorList>
            <consortium name="The Broad Institute Genome Sequencing Platform"/>
            <consortium name="Broad Institute Genome Sequencing Center for Infectious Disease"/>
            <person name="Ma L.-J."/>
            <person name="Dead R."/>
            <person name="Young S."/>
            <person name="Zeng Q."/>
            <person name="Koehrsen M."/>
            <person name="Alvarado L."/>
            <person name="Berlin A."/>
            <person name="Chapman S.B."/>
            <person name="Chen Z."/>
            <person name="Freedman E."/>
            <person name="Gellesch M."/>
            <person name="Goldberg J."/>
            <person name="Griggs A."/>
            <person name="Gujja S."/>
            <person name="Heilman E.R."/>
            <person name="Heiman D."/>
            <person name="Hepburn T."/>
            <person name="Howarth C."/>
            <person name="Jen D."/>
            <person name="Larson L."/>
            <person name="Mehta T."/>
            <person name="Neiman D."/>
            <person name="Pearson M."/>
            <person name="Roberts A."/>
            <person name="Saif S."/>
            <person name="Shea T."/>
            <person name="Shenoy N."/>
            <person name="Sisk P."/>
            <person name="Stolte C."/>
            <person name="Sykes S."/>
            <person name="Walk T."/>
            <person name="White J."/>
            <person name="Yandava C."/>
            <person name="Haas B."/>
            <person name="Nusbaum C."/>
            <person name="Birren B."/>
        </authorList>
    </citation>
    <scope>NUCLEOTIDE SEQUENCE</scope>
    <source>
        <strain evidence="3">ATCC 64411</strain>
    </source>
</reference>
<dbReference type="AlphaFoldDB" id="A0A0C4DKF6"/>
<evidence type="ECO:0000259" key="2">
    <source>
        <dbReference type="Pfam" id="PF20516"/>
    </source>
</evidence>
<evidence type="ECO:0000313" key="3">
    <source>
        <dbReference type="EMBL" id="KLU81132.1"/>
    </source>
</evidence>
<feature type="compositionally biased region" description="Low complexity" evidence="1">
    <location>
        <begin position="101"/>
        <end position="122"/>
    </location>
</feature>
<reference evidence="3" key="3">
    <citation type="submission" date="2011-03" db="EMBL/GenBank/DDBJ databases">
        <title>Annotation of Magnaporthe poae ATCC 64411.</title>
        <authorList>
            <person name="Ma L.-J."/>
            <person name="Dead R."/>
            <person name="Young S.K."/>
            <person name="Zeng Q."/>
            <person name="Gargeya S."/>
            <person name="Fitzgerald M."/>
            <person name="Haas B."/>
            <person name="Abouelleil A."/>
            <person name="Alvarado L."/>
            <person name="Arachchi H.M."/>
            <person name="Berlin A."/>
            <person name="Brown A."/>
            <person name="Chapman S.B."/>
            <person name="Chen Z."/>
            <person name="Dunbar C."/>
            <person name="Freedman E."/>
            <person name="Gearin G."/>
            <person name="Gellesch M."/>
            <person name="Goldberg J."/>
            <person name="Griggs A."/>
            <person name="Gujja S."/>
            <person name="Heiman D."/>
            <person name="Howarth C."/>
            <person name="Larson L."/>
            <person name="Lui A."/>
            <person name="MacDonald P.J.P."/>
            <person name="Mehta T."/>
            <person name="Montmayeur A."/>
            <person name="Murphy C."/>
            <person name="Neiman D."/>
            <person name="Pearson M."/>
            <person name="Priest M."/>
            <person name="Roberts A."/>
            <person name="Saif S."/>
            <person name="Shea T."/>
            <person name="Shenoy N."/>
            <person name="Sisk P."/>
            <person name="Stolte C."/>
            <person name="Sykes S."/>
            <person name="Yandava C."/>
            <person name="Wortman J."/>
            <person name="Nusbaum C."/>
            <person name="Birren B."/>
        </authorList>
    </citation>
    <scope>NUCLEOTIDE SEQUENCE</scope>
    <source>
        <strain evidence="3">ATCC 64411</strain>
    </source>
</reference>
<reference evidence="4" key="5">
    <citation type="submission" date="2015-06" db="UniProtKB">
        <authorList>
            <consortium name="EnsemblFungi"/>
        </authorList>
    </citation>
    <scope>IDENTIFICATION</scope>
    <source>
        <strain evidence="4">ATCC 64411</strain>
    </source>
</reference>
<dbReference type="EnsemblFungi" id="MAPG_00227T0">
    <property type="protein sequence ID" value="MAPG_00227T0"/>
    <property type="gene ID" value="MAPG_00227"/>
</dbReference>